<gene>
    <name evidence="2" type="ORF">ACFFFR_02650</name>
</gene>
<evidence type="ECO:0000313" key="2">
    <source>
        <dbReference type="EMBL" id="MFC0581291.1"/>
    </source>
</evidence>
<evidence type="ECO:0000256" key="1">
    <source>
        <dbReference type="SAM" id="Phobius"/>
    </source>
</evidence>
<dbReference type="Proteomes" id="UP001589862">
    <property type="component" value="Unassembled WGS sequence"/>
</dbReference>
<keyword evidence="1" id="KW-1133">Transmembrane helix</keyword>
<feature type="transmembrane region" description="Helical" evidence="1">
    <location>
        <begin position="20"/>
        <end position="38"/>
    </location>
</feature>
<reference evidence="2 3" key="1">
    <citation type="submission" date="2024-09" db="EMBL/GenBank/DDBJ databases">
        <authorList>
            <person name="Sun Q."/>
            <person name="Mori K."/>
        </authorList>
    </citation>
    <scope>NUCLEOTIDE SEQUENCE [LARGE SCALE GENOMIC DNA]</scope>
    <source>
        <strain evidence="2 3">NCAIM B.02604</strain>
    </source>
</reference>
<evidence type="ECO:0000313" key="3">
    <source>
        <dbReference type="Proteomes" id="UP001589862"/>
    </source>
</evidence>
<keyword evidence="1" id="KW-0472">Membrane</keyword>
<feature type="transmembrane region" description="Helical" evidence="1">
    <location>
        <begin position="58"/>
        <end position="77"/>
    </location>
</feature>
<keyword evidence="3" id="KW-1185">Reference proteome</keyword>
<accession>A0ABV6P838</accession>
<proteinExistence type="predicted"/>
<protein>
    <submittedName>
        <fullName evidence="2">Uncharacterized protein</fullName>
    </submittedName>
</protein>
<name>A0ABV6P838_9MICC</name>
<dbReference type="EMBL" id="JBHLUB010000002">
    <property type="protein sequence ID" value="MFC0581291.1"/>
    <property type="molecule type" value="Genomic_DNA"/>
</dbReference>
<comment type="caution">
    <text evidence="2">The sequence shown here is derived from an EMBL/GenBank/DDBJ whole genome shotgun (WGS) entry which is preliminary data.</text>
</comment>
<sequence>MAGRNRKCSPAQVRGTMLSVLVAGAAMLGLTVWLLFALPEGSTVTGQRYRSLRSFDAHPSLMFLWVTLVLFIGGAGLSGKDVFSERQLLVWSTFIAIAAAIVWTMQFFEALGQL</sequence>
<dbReference type="RefSeq" id="WP_377457981.1">
    <property type="nucleotide sequence ID" value="NZ_JBHLUB010000002.1"/>
</dbReference>
<organism evidence="2 3">
    <name type="scientific">Micrococcoides hystricis</name>
    <dbReference type="NCBI Taxonomy" id="1572761"/>
    <lineage>
        <taxon>Bacteria</taxon>
        <taxon>Bacillati</taxon>
        <taxon>Actinomycetota</taxon>
        <taxon>Actinomycetes</taxon>
        <taxon>Micrococcales</taxon>
        <taxon>Micrococcaceae</taxon>
        <taxon>Micrococcoides</taxon>
    </lineage>
</organism>
<keyword evidence="1" id="KW-0812">Transmembrane</keyword>
<feature type="transmembrane region" description="Helical" evidence="1">
    <location>
        <begin position="89"/>
        <end position="108"/>
    </location>
</feature>